<keyword evidence="5" id="KW-1185">Reference proteome</keyword>
<dbReference type="InterPro" id="IPR036986">
    <property type="entry name" value="S4_RNA-bd_sf"/>
</dbReference>
<dbReference type="Proteomes" id="UP000664761">
    <property type="component" value="Unassembled WGS sequence"/>
</dbReference>
<dbReference type="Pfam" id="PF01479">
    <property type="entry name" value="S4"/>
    <property type="match status" value="1"/>
</dbReference>
<feature type="compositionally biased region" description="Basic and acidic residues" evidence="2">
    <location>
        <begin position="120"/>
        <end position="136"/>
    </location>
</feature>
<evidence type="ECO:0000256" key="1">
    <source>
        <dbReference type="PROSITE-ProRule" id="PRU00182"/>
    </source>
</evidence>
<proteinExistence type="predicted"/>
<dbReference type="SUPFAM" id="SSF55174">
    <property type="entry name" value="Alpha-L RNA-binding motif"/>
    <property type="match status" value="1"/>
</dbReference>
<comment type="caution">
    <text evidence="4">The sequence shown here is derived from an EMBL/GenBank/DDBJ whole genome shotgun (WGS) entry which is preliminary data.</text>
</comment>
<evidence type="ECO:0000313" key="5">
    <source>
        <dbReference type="Proteomes" id="UP000664761"/>
    </source>
</evidence>
<dbReference type="RefSeq" id="WP_207041304.1">
    <property type="nucleotide sequence ID" value="NZ_JAFLNC010000001.1"/>
</dbReference>
<gene>
    <name evidence="4" type="ORF">J0X12_01535</name>
</gene>
<dbReference type="CDD" id="cd00165">
    <property type="entry name" value="S4"/>
    <property type="match status" value="1"/>
</dbReference>
<accession>A0ABS3F2X9</accession>
<keyword evidence="1" id="KW-0694">RNA-binding</keyword>
<name>A0ABS3F2X9_9PROT</name>
<reference evidence="4 5" key="1">
    <citation type="submission" date="2021-03" db="EMBL/GenBank/DDBJ databases">
        <title>Sneathiella sp. CAU 1612 isolated from Kang Won-do.</title>
        <authorList>
            <person name="Kim W."/>
        </authorList>
    </citation>
    <scope>NUCLEOTIDE SEQUENCE [LARGE SCALE GENOMIC DNA]</scope>
    <source>
        <strain evidence="4 5">CAU 1612</strain>
    </source>
</reference>
<dbReference type="Gene3D" id="3.10.290.10">
    <property type="entry name" value="RNA-binding S4 domain"/>
    <property type="match status" value="1"/>
</dbReference>
<dbReference type="PROSITE" id="PS50889">
    <property type="entry name" value="S4"/>
    <property type="match status" value="1"/>
</dbReference>
<evidence type="ECO:0000256" key="2">
    <source>
        <dbReference type="SAM" id="MobiDB-lite"/>
    </source>
</evidence>
<feature type="region of interest" description="Disordered" evidence="2">
    <location>
        <begin position="78"/>
        <end position="136"/>
    </location>
</feature>
<dbReference type="EMBL" id="JAFLNC010000001">
    <property type="protein sequence ID" value="MBO0332277.1"/>
    <property type="molecule type" value="Genomic_DNA"/>
</dbReference>
<dbReference type="SMART" id="SM00363">
    <property type="entry name" value="S4"/>
    <property type="match status" value="1"/>
</dbReference>
<organism evidence="4 5">
    <name type="scientific">Sneathiella sedimenti</name>
    <dbReference type="NCBI Taxonomy" id="2816034"/>
    <lineage>
        <taxon>Bacteria</taxon>
        <taxon>Pseudomonadati</taxon>
        <taxon>Pseudomonadota</taxon>
        <taxon>Alphaproteobacteria</taxon>
        <taxon>Sneathiellales</taxon>
        <taxon>Sneathiellaceae</taxon>
        <taxon>Sneathiella</taxon>
    </lineage>
</organism>
<sequence length="136" mass="15034">MTDSGGTAATTIRIDKWLWYARFFKSRSLAAKLVQSRKLRINSVVTSKPSATVKAKDVLTFAQGRNIRVIRIRDIGTRRGPAPEAQTLYEDLAPPEKKAPETDPANSAVAQRDSGAGRPTKADRRALDKLRSNLEE</sequence>
<evidence type="ECO:0000313" key="4">
    <source>
        <dbReference type="EMBL" id="MBO0332277.1"/>
    </source>
</evidence>
<evidence type="ECO:0000259" key="3">
    <source>
        <dbReference type="SMART" id="SM00363"/>
    </source>
</evidence>
<protein>
    <submittedName>
        <fullName evidence="4">RNA-binding S4 domain-containing protein</fullName>
    </submittedName>
</protein>
<dbReference type="InterPro" id="IPR002942">
    <property type="entry name" value="S4_RNA-bd"/>
</dbReference>
<feature type="domain" description="RNA-binding S4" evidence="3">
    <location>
        <begin position="12"/>
        <end position="68"/>
    </location>
</feature>